<dbReference type="EMBL" id="JACIFH010000001">
    <property type="protein sequence ID" value="MBB4140062.1"/>
    <property type="molecule type" value="Genomic_DNA"/>
</dbReference>
<dbReference type="Proteomes" id="UP000549113">
    <property type="component" value="Unassembled WGS sequence"/>
</dbReference>
<proteinExistence type="predicted"/>
<protein>
    <recommendedName>
        <fullName evidence="1">HNH nuclease domain-containing protein</fullName>
    </recommendedName>
</protein>
<comment type="caution">
    <text evidence="2">The sequence shown here is derived from an EMBL/GenBank/DDBJ whole genome shotgun (WGS) entry which is preliminary data.</text>
</comment>
<keyword evidence="3" id="KW-1185">Reference proteome</keyword>
<evidence type="ECO:0000313" key="3">
    <source>
        <dbReference type="Proteomes" id="UP000549113"/>
    </source>
</evidence>
<dbReference type="Pfam" id="PF02720">
    <property type="entry name" value="DUF222"/>
    <property type="match status" value="1"/>
</dbReference>
<reference evidence="2 3" key="1">
    <citation type="submission" date="2020-08" db="EMBL/GenBank/DDBJ databases">
        <title>Sequencing the genomes of 1000 actinobacteria strains.</title>
        <authorList>
            <person name="Klenk H.-P."/>
        </authorList>
    </citation>
    <scope>NUCLEOTIDE SEQUENCE [LARGE SCALE GENOMIC DNA]</scope>
    <source>
        <strain evidence="2 3">DSM 19600</strain>
    </source>
</reference>
<dbReference type="InterPro" id="IPR003615">
    <property type="entry name" value="HNH_nuc"/>
</dbReference>
<accession>A0AA40SPJ7</accession>
<dbReference type="AlphaFoldDB" id="A0AA40SPJ7"/>
<gene>
    <name evidence="2" type="ORF">BKA10_001856</name>
</gene>
<dbReference type="InterPro" id="IPR003870">
    <property type="entry name" value="DUF222"/>
</dbReference>
<name>A0AA40SPJ7_9MICO</name>
<evidence type="ECO:0000313" key="2">
    <source>
        <dbReference type="EMBL" id="MBB4140062.1"/>
    </source>
</evidence>
<evidence type="ECO:0000259" key="1">
    <source>
        <dbReference type="SMART" id="SM00507"/>
    </source>
</evidence>
<dbReference type="RefSeq" id="WP_183499646.1">
    <property type="nucleotide sequence ID" value="NZ_BAABCO010000002.1"/>
</dbReference>
<dbReference type="SMART" id="SM00507">
    <property type="entry name" value="HNHc"/>
    <property type="match status" value="1"/>
</dbReference>
<feature type="domain" description="HNH nuclease" evidence="1">
    <location>
        <begin position="390"/>
        <end position="443"/>
    </location>
</feature>
<sequence length="497" mass="54353">MTFIDDLRSGIDRLSEFAELDVETTALLPSVCELSDNAVRAAFDTVANHSRNLQKLELALAGVIAQRSSRAAGHKGLAQTGGYRTPEQMVREITGVPKSEAVRVVRVGSSLLDAEQGAGSDDELDVDAGAAAPPAREPWHRPLRDALLNGAITQAQHDVIRRGLGEPPAVDGRDEAEIIEVWRVAARRLVAESADSTVEDLAAAARAARDLIDPVGAELRWQERHAKRSFRMRVDADGLRHGHLVFDDEDADFWQSVLDSAMRPRRGGPRFVSEDEAAAARDLLDDPRTNDQMAYDLITDVFRAGALAEAKDVFGARQAGVRLVTIKDAVGPRDAFGRLLAVAHTEDGRVSLPGSALDRALCTTGSVEVIVDACGNPLDLGRKERLFSARQRLAIAARDGGCMWPGCERPIAYSEVHHIDHWHEHHGKTDVDRGILLCRYHHLLLHNAGWKITRVGKGEFLLHRPPGTAGPPIPLRSKSPLRWLFDPPPRTGWRTAA</sequence>
<organism evidence="2 3">
    <name type="scientific">Microbacterium invictum</name>
    <dbReference type="NCBI Taxonomy" id="515415"/>
    <lineage>
        <taxon>Bacteria</taxon>
        <taxon>Bacillati</taxon>
        <taxon>Actinomycetota</taxon>
        <taxon>Actinomycetes</taxon>
        <taxon>Micrococcales</taxon>
        <taxon>Microbacteriaceae</taxon>
        <taxon>Microbacterium</taxon>
    </lineage>
</organism>